<evidence type="ECO:0000256" key="4">
    <source>
        <dbReference type="PROSITE-ProRule" id="PRU00134"/>
    </source>
</evidence>
<dbReference type="STRING" id="135208.A0A4Z0A9Z9"/>
<dbReference type="OrthoDB" id="432970at2759"/>
<dbReference type="InterPro" id="IPR024119">
    <property type="entry name" value="TF_DEAF-1"/>
</dbReference>
<keyword evidence="3" id="KW-0862">Zinc</keyword>
<evidence type="ECO:0000313" key="7">
    <source>
        <dbReference type="Proteomes" id="UP000298061"/>
    </source>
</evidence>
<dbReference type="Gene3D" id="6.10.140.2220">
    <property type="match status" value="1"/>
</dbReference>
<evidence type="ECO:0000259" key="5">
    <source>
        <dbReference type="PROSITE" id="PS50865"/>
    </source>
</evidence>
<feature type="domain" description="MYND-type" evidence="5">
    <location>
        <begin position="1053"/>
        <end position="1092"/>
    </location>
</feature>
<protein>
    <recommendedName>
        <fullName evidence="5">MYND-type domain-containing protein</fullName>
    </recommendedName>
</protein>
<dbReference type="Proteomes" id="UP000298061">
    <property type="component" value="Unassembled WGS sequence"/>
</dbReference>
<sequence>MSAARNVLLFSLVADGKPIAQIWNINFHMYLDKKSHLILVEQCKKLIEFSETHERWAESPYGAFLRMSSDYTLSELHRHWGLYCAMNDLPSSRLKPVRNAFTQQSKSSSRIAVLGSSRSAGPLMAFMGQTPLEHFRQYWRTGISSSSPRDIEAATLLNPTFVYSLAGEGCNVHYGSDPLTSFHLAALFGNSKKSVTVSQMIQAAKAEFADWCSAYHASVSATSSARPVVRFLTADATVACRSIHAMATTGTLKLNIAVAQWKTHLMELSRDEYVARRAPTMFNVIETSNLDDRIGPLNVLTAAAPLLYYKPSSVLYTESVLSIGEDATKEFVERLYADITSLALIIGLCPVAYISGFTSRSNTHELMFHKHTKTKEGANPFHQVTTWKAPTSGDPHVADGLGRGGSLPVAFDSRQFATLLYDMYHQIFEQQDSMTFYERHKHNFTKAVTVSDLVHYVRESFVLLLKLVRDRHNISDQQWTQIMDYVFSFLRADKSMPMDTMNRHDFCAQLYRHGVYTMVDYRLPLSKNGRFVHWSNVTPIVRIILTVPREKLSLLEHSPADEIGTPVLVCGVRGKCTQNIFSSVHIAWGRAISMGTKVRPWAMFEEDPEGRKGQSPLVVSFVMSTVLLTDFEPPENLNVEFMLYSNPLNTMKFVKHFGLGLAIYSAPLMDESQVIVLPEDPLPNKKPVTASPSSALDVSSQIGPADAVAVDFDEQCELVASMTSHISVHNAEAQRLLQSGATPQVSQISSCGMRVKLEHHQQDLYFPFPVVGSQNKIRIARKSLYIEVVVPPAGPFKPDGMKLNPFPVTRHNLVFNPWNIHRVNLAQLPVLDVKASKLNQWLNPHVASMMSTRELSLRKKHEGDHLMLVKDSLHTIFVRSAGTQGGPPQRLFTLTDVATNNCDTLFFINDLRYDLHSHTVVCDGYVLPLQPALLQTINRAFSRLVAEGKPVSVSVYEGEMRAWKQLLPAFVERCRSWQHTENCEYASQGRVPLSEEMEEIPLCSCGRGKDTEGMSKNALWKPLAPYATRIALSPLFAVSYLESIGRDPDAHKCYVCRGKGKPKLKACTGCRKVRYCSPDCQKQDWKAHKPKCKP</sequence>
<dbReference type="GO" id="GO:0000981">
    <property type="term" value="F:DNA-binding transcription factor activity, RNA polymerase II-specific"/>
    <property type="evidence" value="ECO:0007669"/>
    <property type="project" value="TreeGrafter"/>
</dbReference>
<keyword evidence="1" id="KW-0479">Metal-binding</keyword>
<keyword evidence="2 4" id="KW-0863">Zinc-finger</keyword>
<evidence type="ECO:0000313" key="6">
    <source>
        <dbReference type="EMBL" id="TFY83360.1"/>
    </source>
</evidence>
<dbReference type="PANTHER" id="PTHR10237:SF14">
    <property type="entry name" value="MYND-TYPE DOMAIN-CONTAINING PROTEIN"/>
    <property type="match status" value="1"/>
</dbReference>
<name>A0A4Z0A9Z9_9AGAM</name>
<accession>A0A4Z0A9Z9</accession>
<organism evidence="6 7">
    <name type="scientific">Hericium alpestre</name>
    <dbReference type="NCBI Taxonomy" id="135208"/>
    <lineage>
        <taxon>Eukaryota</taxon>
        <taxon>Fungi</taxon>
        <taxon>Dikarya</taxon>
        <taxon>Basidiomycota</taxon>
        <taxon>Agaricomycotina</taxon>
        <taxon>Agaricomycetes</taxon>
        <taxon>Russulales</taxon>
        <taxon>Hericiaceae</taxon>
        <taxon>Hericium</taxon>
    </lineage>
</organism>
<proteinExistence type="predicted"/>
<keyword evidence="7" id="KW-1185">Reference proteome</keyword>
<comment type="caution">
    <text evidence="6">The sequence shown here is derived from an EMBL/GenBank/DDBJ whole genome shotgun (WGS) entry which is preliminary data.</text>
</comment>
<dbReference type="AlphaFoldDB" id="A0A4Z0A9Z9"/>
<dbReference type="PROSITE" id="PS50865">
    <property type="entry name" value="ZF_MYND_2"/>
    <property type="match status" value="1"/>
</dbReference>
<dbReference type="Pfam" id="PF01753">
    <property type="entry name" value="zf-MYND"/>
    <property type="match status" value="1"/>
</dbReference>
<dbReference type="GO" id="GO:0008270">
    <property type="term" value="F:zinc ion binding"/>
    <property type="evidence" value="ECO:0007669"/>
    <property type="project" value="UniProtKB-KW"/>
</dbReference>
<reference evidence="6 7" key="1">
    <citation type="submission" date="2019-02" db="EMBL/GenBank/DDBJ databases">
        <title>Genome sequencing of the rare red list fungi Hericium alpestre (H. flagellum).</title>
        <authorList>
            <person name="Buettner E."/>
            <person name="Kellner H."/>
        </authorList>
    </citation>
    <scope>NUCLEOTIDE SEQUENCE [LARGE SCALE GENOMIC DNA]</scope>
    <source>
        <strain evidence="6 7">DSM 108284</strain>
    </source>
</reference>
<dbReference type="InterPro" id="IPR002893">
    <property type="entry name" value="Znf_MYND"/>
</dbReference>
<dbReference type="PANTHER" id="PTHR10237">
    <property type="entry name" value="DEFORMED EPIDERMAL AUTOREGULATORY FACTOR 1 HOMOLOG SUPPRESSIN"/>
    <property type="match status" value="1"/>
</dbReference>
<evidence type="ECO:0000256" key="3">
    <source>
        <dbReference type="ARBA" id="ARBA00022833"/>
    </source>
</evidence>
<dbReference type="EMBL" id="SFCI01000034">
    <property type="protein sequence ID" value="TFY83360.1"/>
    <property type="molecule type" value="Genomic_DNA"/>
</dbReference>
<dbReference type="SUPFAM" id="SSF144232">
    <property type="entry name" value="HIT/MYND zinc finger-like"/>
    <property type="match status" value="1"/>
</dbReference>
<evidence type="ECO:0000256" key="2">
    <source>
        <dbReference type="ARBA" id="ARBA00022771"/>
    </source>
</evidence>
<evidence type="ECO:0000256" key="1">
    <source>
        <dbReference type="ARBA" id="ARBA00022723"/>
    </source>
</evidence>
<gene>
    <name evidence="6" type="ORF">EWM64_g646</name>
</gene>
<dbReference type="GO" id="GO:0005634">
    <property type="term" value="C:nucleus"/>
    <property type="evidence" value="ECO:0007669"/>
    <property type="project" value="TreeGrafter"/>
</dbReference>